<dbReference type="InterPro" id="IPR043605">
    <property type="entry name" value="DUF883_C"/>
</dbReference>
<evidence type="ECO:0000313" key="4">
    <source>
        <dbReference type="Proteomes" id="UP000182894"/>
    </source>
</evidence>
<dbReference type="InterPro" id="IPR036641">
    <property type="entry name" value="HPT_dom_sf"/>
</dbReference>
<evidence type="ECO:0000259" key="2">
    <source>
        <dbReference type="Pfam" id="PF19029"/>
    </source>
</evidence>
<feature type="transmembrane region" description="Helical" evidence="1">
    <location>
        <begin position="86"/>
        <end position="106"/>
    </location>
</feature>
<dbReference type="SUPFAM" id="SSF47226">
    <property type="entry name" value="Histidine-containing phosphotransfer domain, HPT domain"/>
    <property type="match status" value="1"/>
</dbReference>
<dbReference type="AlphaFoldDB" id="A0A1G7U6L5"/>
<dbReference type="Proteomes" id="UP000182894">
    <property type="component" value="Unassembled WGS sequence"/>
</dbReference>
<protein>
    <submittedName>
        <fullName evidence="3">Membrane-anchored ribosome-binding protein, inhibits growth in stationary phase, ElaB/YqjD/DUF883 family</fullName>
    </submittedName>
</protein>
<keyword evidence="1" id="KW-1133">Transmembrane helix</keyword>
<keyword evidence="1" id="KW-0812">Transmembrane</keyword>
<dbReference type="Pfam" id="PF19029">
    <property type="entry name" value="DUF883_C"/>
    <property type="match status" value="1"/>
</dbReference>
<name>A0A1G7U6L5_9PSED</name>
<gene>
    <name evidence="3" type="ORF">SAMN05216605_10270</name>
</gene>
<dbReference type="EMBL" id="FNCO01000002">
    <property type="protein sequence ID" value="SDG43206.1"/>
    <property type="molecule type" value="Genomic_DNA"/>
</dbReference>
<keyword evidence="1" id="KW-0472">Membrane</keyword>
<organism evidence="3 4">
    <name type="scientific">Pseudomonas abietaniphila</name>
    <dbReference type="NCBI Taxonomy" id="89065"/>
    <lineage>
        <taxon>Bacteria</taxon>
        <taxon>Pseudomonadati</taxon>
        <taxon>Pseudomonadota</taxon>
        <taxon>Gammaproteobacteria</taxon>
        <taxon>Pseudomonadales</taxon>
        <taxon>Pseudomonadaceae</taxon>
        <taxon>Pseudomonas</taxon>
    </lineage>
</organism>
<evidence type="ECO:0000313" key="3">
    <source>
        <dbReference type="EMBL" id="SDG43206.1"/>
    </source>
</evidence>
<dbReference type="RefSeq" id="WP_074750383.1">
    <property type="nucleotide sequence ID" value="NZ_FNCO01000002.1"/>
</dbReference>
<accession>A0A1G7U6L5</accession>
<reference evidence="4" key="1">
    <citation type="submission" date="2016-10" db="EMBL/GenBank/DDBJ databases">
        <authorList>
            <person name="Varghese N."/>
            <person name="Submissions S."/>
        </authorList>
    </citation>
    <scope>NUCLEOTIDE SEQUENCE [LARGE SCALE GENOMIC DNA]</scope>
    <source>
        <strain evidence="4">ATCC 700689</strain>
    </source>
</reference>
<evidence type="ECO:0000256" key="1">
    <source>
        <dbReference type="SAM" id="Phobius"/>
    </source>
</evidence>
<dbReference type="STRING" id="89065.SAMN05216605_10270"/>
<dbReference type="GO" id="GO:0000160">
    <property type="term" value="P:phosphorelay signal transduction system"/>
    <property type="evidence" value="ECO:0007669"/>
    <property type="project" value="InterPro"/>
</dbReference>
<dbReference type="OrthoDB" id="6960374at2"/>
<proteinExistence type="predicted"/>
<sequence>MNQTINKLTDTLSEDLYEKTRAQLNTFLDETNALLAAGDALQEDRTALAHERLAEFLKGSAAAVIDTEGLPPVTRVLNDAKQYVKANPWMAIGAAAGVGLLVSVLLKRNHR</sequence>
<feature type="domain" description="DUF883" evidence="2">
    <location>
        <begin position="80"/>
        <end position="107"/>
    </location>
</feature>
<keyword evidence="4" id="KW-1185">Reference proteome</keyword>